<dbReference type="EMBL" id="BIXY01000054">
    <property type="protein sequence ID" value="GCF09903.1"/>
    <property type="molecule type" value="Genomic_DNA"/>
</dbReference>
<evidence type="ECO:0000256" key="2">
    <source>
        <dbReference type="ARBA" id="ARBA00023002"/>
    </source>
</evidence>
<dbReference type="InterPro" id="IPR036291">
    <property type="entry name" value="NAD(P)-bd_dom_sf"/>
</dbReference>
<comment type="caution">
    <text evidence="3">The sequence shown here is derived from an EMBL/GenBank/DDBJ whole genome shotgun (WGS) entry which is preliminary data.</text>
</comment>
<evidence type="ECO:0000313" key="3">
    <source>
        <dbReference type="EMBL" id="GCF09903.1"/>
    </source>
</evidence>
<dbReference type="PRINTS" id="PR00081">
    <property type="entry name" value="GDHRDH"/>
</dbReference>
<dbReference type="InterPro" id="IPR002347">
    <property type="entry name" value="SDR_fam"/>
</dbReference>
<gene>
    <name evidence="3" type="primary">fabG_2</name>
    <name evidence="3" type="ORF">KDI_34670</name>
</gene>
<dbReference type="PRINTS" id="PR00080">
    <property type="entry name" value="SDRFAMILY"/>
</dbReference>
<dbReference type="SUPFAM" id="SSF51735">
    <property type="entry name" value="NAD(P)-binding Rossmann-fold domains"/>
    <property type="match status" value="1"/>
</dbReference>
<accession>A0A5A5TFS0</accession>
<dbReference type="Pfam" id="PF13561">
    <property type="entry name" value="adh_short_C2"/>
    <property type="match status" value="1"/>
</dbReference>
<dbReference type="Gene3D" id="3.40.50.720">
    <property type="entry name" value="NAD(P)-binding Rossmann-like Domain"/>
    <property type="match status" value="1"/>
</dbReference>
<dbReference type="Proteomes" id="UP000322530">
    <property type="component" value="Unassembled WGS sequence"/>
</dbReference>
<dbReference type="NCBIfam" id="NF004203">
    <property type="entry name" value="PRK05653.2-4"/>
    <property type="match status" value="1"/>
</dbReference>
<dbReference type="OrthoDB" id="9803333at2"/>
<evidence type="ECO:0000313" key="4">
    <source>
        <dbReference type="Proteomes" id="UP000322530"/>
    </source>
</evidence>
<dbReference type="PANTHER" id="PTHR24321:SF15">
    <property type="entry name" value="OXIDOREDUCTASE UCPA"/>
    <property type="match status" value="1"/>
</dbReference>
<dbReference type="AlphaFoldDB" id="A0A5A5TFS0"/>
<dbReference type="FunFam" id="3.40.50.720:FF:000084">
    <property type="entry name" value="Short-chain dehydrogenase reductase"/>
    <property type="match status" value="1"/>
</dbReference>
<name>A0A5A5TFS0_9CHLR</name>
<comment type="similarity">
    <text evidence="1">Belongs to the short-chain dehydrogenases/reductases (SDR) family.</text>
</comment>
<evidence type="ECO:0000256" key="1">
    <source>
        <dbReference type="ARBA" id="ARBA00006484"/>
    </source>
</evidence>
<dbReference type="GO" id="GO:0016491">
    <property type="term" value="F:oxidoreductase activity"/>
    <property type="evidence" value="ECO:0007669"/>
    <property type="project" value="UniProtKB-KW"/>
</dbReference>
<reference evidence="3 4" key="1">
    <citation type="submission" date="2019-01" db="EMBL/GenBank/DDBJ databases">
        <title>Draft genome sequence of Dictyobacter sp. Uno17.</title>
        <authorList>
            <person name="Wang C.M."/>
            <person name="Zheng Y."/>
            <person name="Sakai Y."/>
            <person name="Abe K."/>
            <person name="Yokota A."/>
            <person name="Yabe S."/>
        </authorList>
    </citation>
    <scope>NUCLEOTIDE SEQUENCE [LARGE SCALE GENOMIC DNA]</scope>
    <source>
        <strain evidence="3 4">Uno17</strain>
    </source>
</reference>
<sequence length="265" mass="27695">MPSSALDMQGKVALITGAGSGIGKATALLLAQRGAKVAVSGRTADEIAQTAAEIIQQGGEAISIVADISVQSDMEHVMQKVLETWERLDIVFANAGINGVWAPIEDLSLEDWSKTININLTGTFLTIKAVVSALKKQGGAIIINSSVNGTRVFSNTGATAYSATKAAQIAMTKMLAVELAQNNIRVNAVCPGATVTKISDNTEFRNLDQINFPMQFPKGPIPLGDGKPATPEQVAEVVGFLASDAASHITGTELWIDGAYSLVKG</sequence>
<proteinExistence type="inferred from homology"/>
<keyword evidence="2" id="KW-0560">Oxidoreductase</keyword>
<dbReference type="RefSeq" id="WP_149402812.1">
    <property type="nucleotide sequence ID" value="NZ_BIXY01000054.1"/>
</dbReference>
<keyword evidence="4" id="KW-1185">Reference proteome</keyword>
<dbReference type="PANTHER" id="PTHR24321">
    <property type="entry name" value="DEHYDROGENASES, SHORT CHAIN"/>
    <property type="match status" value="1"/>
</dbReference>
<dbReference type="CDD" id="cd05233">
    <property type="entry name" value="SDR_c"/>
    <property type="match status" value="1"/>
</dbReference>
<protein>
    <submittedName>
        <fullName evidence="3">3-ketoacyl-ACP reductase</fullName>
    </submittedName>
</protein>
<organism evidence="3 4">
    <name type="scientific">Dictyobacter arantiisoli</name>
    <dbReference type="NCBI Taxonomy" id="2014874"/>
    <lineage>
        <taxon>Bacteria</taxon>
        <taxon>Bacillati</taxon>
        <taxon>Chloroflexota</taxon>
        <taxon>Ktedonobacteria</taxon>
        <taxon>Ktedonobacterales</taxon>
        <taxon>Dictyobacteraceae</taxon>
        <taxon>Dictyobacter</taxon>
    </lineage>
</organism>